<keyword evidence="2" id="KW-1185">Reference proteome</keyword>
<gene>
    <name evidence="1" type="ORF">BDZ83DRAFT_294625</name>
</gene>
<proteinExistence type="predicted"/>
<comment type="caution">
    <text evidence="1">The sequence shown here is derived from an EMBL/GenBank/DDBJ whole genome shotgun (WGS) entry which is preliminary data.</text>
</comment>
<organism evidence="1 2">
    <name type="scientific">Glomerella acutata</name>
    <name type="common">Colletotrichum acutatum</name>
    <dbReference type="NCBI Taxonomy" id="27357"/>
    <lineage>
        <taxon>Eukaryota</taxon>
        <taxon>Fungi</taxon>
        <taxon>Dikarya</taxon>
        <taxon>Ascomycota</taxon>
        <taxon>Pezizomycotina</taxon>
        <taxon>Sordariomycetes</taxon>
        <taxon>Hypocreomycetidae</taxon>
        <taxon>Glomerellales</taxon>
        <taxon>Glomerellaceae</taxon>
        <taxon>Colletotrichum</taxon>
        <taxon>Colletotrichum acutatum species complex</taxon>
    </lineage>
</organism>
<dbReference type="AlphaFoldDB" id="A0AAD8XPG3"/>
<reference evidence="1" key="1">
    <citation type="submission" date="2021-12" db="EMBL/GenBank/DDBJ databases">
        <title>Comparative genomics, transcriptomics and evolutionary studies reveal genomic signatures of adaptation to plant cell wall in hemibiotrophic fungi.</title>
        <authorList>
            <consortium name="DOE Joint Genome Institute"/>
            <person name="Baroncelli R."/>
            <person name="Diaz J.F."/>
            <person name="Benocci T."/>
            <person name="Peng M."/>
            <person name="Battaglia E."/>
            <person name="Haridas S."/>
            <person name="Andreopoulos W."/>
            <person name="Labutti K."/>
            <person name="Pangilinan J."/>
            <person name="Floch G.L."/>
            <person name="Makela M.R."/>
            <person name="Henrissat B."/>
            <person name="Grigoriev I.V."/>
            <person name="Crouch J.A."/>
            <person name="De Vries R.P."/>
            <person name="Sukno S.A."/>
            <person name="Thon M.R."/>
        </authorList>
    </citation>
    <scope>NUCLEOTIDE SEQUENCE</scope>
    <source>
        <strain evidence="1">CBS 112980</strain>
    </source>
</reference>
<dbReference type="RefSeq" id="XP_060371083.1">
    <property type="nucleotide sequence ID" value="XM_060502208.1"/>
</dbReference>
<evidence type="ECO:0000313" key="1">
    <source>
        <dbReference type="EMBL" id="KAK1731028.1"/>
    </source>
</evidence>
<protein>
    <submittedName>
        <fullName evidence="1">Uncharacterized protein</fullName>
    </submittedName>
</protein>
<accession>A0AAD8XPG3</accession>
<name>A0AAD8XPG3_GLOAC</name>
<evidence type="ECO:0000313" key="2">
    <source>
        <dbReference type="Proteomes" id="UP001244207"/>
    </source>
</evidence>
<dbReference type="GeneID" id="85386107"/>
<sequence length="200" mass="21368">MFPQSVALSSASRWSEREEASGRSGDVDSYGAPCVHKCLTTPLSSSFSSNKPYGVRIQRAVPVRLLRLALSCVPLYPCGNANLNSTSITSPHIAFPYLALAGSGPFYSASASAPRNLLLPPSTSPKLQAPSLTLTLPVSLIRGCVGKRLDRRHSPLFFVSSSALTIGSGWGAESRYSQPATRALEGWYGQAKLTVAVRWV</sequence>
<dbReference type="Proteomes" id="UP001244207">
    <property type="component" value="Unassembled WGS sequence"/>
</dbReference>
<dbReference type="EMBL" id="JAHMHS010000004">
    <property type="protein sequence ID" value="KAK1731028.1"/>
    <property type="molecule type" value="Genomic_DNA"/>
</dbReference>